<reference evidence="2" key="1">
    <citation type="journal article" date="2014" name="Nat. Commun.">
        <title>The rainbow trout genome provides novel insights into evolution after whole-genome duplication in vertebrates.</title>
        <authorList>
            <person name="Berthelot C."/>
            <person name="Brunet F."/>
            <person name="Chalopin D."/>
            <person name="Juanchich A."/>
            <person name="Bernard M."/>
            <person name="Noel B."/>
            <person name="Bento P."/>
            <person name="Da Silva C."/>
            <person name="Labadie K."/>
            <person name="Alberti A."/>
            <person name="Aury J.M."/>
            <person name="Louis A."/>
            <person name="Dehais P."/>
            <person name="Bardou P."/>
            <person name="Montfort J."/>
            <person name="Klopp C."/>
            <person name="Cabau C."/>
            <person name="Gaspin C."/>
            <person name="Thorgaard G.H."/>
            <person name="Boussaha M."/>
            <person name="Quillet E."/>
            <person name="Guyomard R."/>
            <person name="Galiana D."/>
            <person name="Bobe J."/>
            <person name="Volff J.N."/>
            <person name="Genet C."/>
            <person name="Wincker P."/>
            <person name="Jaillon O."/>
            <person name="Roest Crollius H."/>
            <person name="Guiguen Y."/>
        </authorList>
    </citation>
    <scope>NUCLEOTIDE SEQUENCE [LARGE SCALE GENOMIC DNA]</scope>
</reference>
<organism evidence="2 3">
    <name type="scientific">Oncorhynchus mykiss</name>
    <name type="common">Rainbow trout</name>
    <name type="synonym">Salmo gairdneri</name>
    <dbReference type="NCBI Taxonomy" id="8022"/>
    <lineage>
        <taxon>Eukaryota</taxon>
        <taxon>Metazoa</taxon>
        <taxon>Chordata</taxon>
        <taxon>Craniata</taxon>
        <taxon>Vertebrata</taxon>
        <taxon>Euteleostomi</taxon>
        <taxon>Actinopterygii</taxon>
        <taxon>Neopterygii</taxon>
        <taxon>Teleostei</taxon>
        <taxon>Protacanthopterygii</taxon>
        <taxon>Salmoniformes</taxon>
        <taxon>Salmonidae</taxon>
        <taxon>Salmoninae</taxon>
        <taxon>Oncorhynchus</taxon>
    </lineage>
</organism>
<evidence type="ECO:0000313" key="3">
    <source>
        <dbReference type="Proteomes" id="UP000193380"/>
    </source>
</evidence>
<dbReference type="SUPFAM" id="SSF63712">
    <property type="entry name" value="Nicotinic receptor ligand binding domain-like"/>
    <property type="match status" value="1"/>
</dbReference>
<dbReference type="GO" id="GO:0005230">
    <property type="term" value="F:extracellular ligand-gated monoatomic ion channel activity"/>
    <property type="evidence" value="ECO:0007669"/>
    <property type="project" value="InterPro"/>
</dbReference>
<reference evidence="2" key="2">
    <citation type="submission" date="2014-03" db="EMBL/GenBank/DDBJ databases">
        <authorList>
            <person name="Genoscope - CEA"/>
        </authorList>
    </citation>
    <scope>NUCLEOTIDE SEQUENCE</scope>
</reference>
<dbReference type="EMBL" id="FR981765">
    <property type="protein sequence ID" value="CDR18997.1"/>
    <property type="molecule type" value="Genomic_DNA"/>
</dbReference>
<dbReference type="Gene3D" id="2.70.170.10">
    <property type="entry name" value="Neurotransmitter-gated ion-channel ligand-binding domain"/>
    <property type="match status" value="1"/>
</dbReference>
<gene>
    <name evidence="2" type="ORF">GSONMT00025029001</name>
</gene>
<dbReference type="Proteomes" id="UP000193380">
    <property type="component" value="Unassembled WGS sequence"/>
</dbReference>
<dbReference type="AlphaFoldDB" id="A0A061A7B6"/>
<dbReference type="InterPro" id="IPR006202">
    <property type="entry name" value="Neur_chan_lig-bd"/>
</dbReference>
<evidence type="ECO:0000313" key="2">
    <source>
        <dbReference type="EMBL" id="CDR18997.1"/>
    </source>
</evidence>
<dbReference type="Pfam" id="PF02931">
    <property type="entry name" value="Neur_chan_LBD"/>
    <property type="match status" value="1"/>
</dbReference>
<evidence type="ECO:0000259" key="1">
    <source>
        <dbReference type="Pfam" id="PF02931"/>
    </source>
</evidence>
<sequence length="52" mass="6036">MAVLRLNNLMASKIWTPDTFFHNGKKSVAHNMTMPNKLLRITEEGTLLYTMR</sequence>
<dbReference type="InterPro" id="IPR036734">
    <property type="entry name" value="Neur_chan_lig-bd_sf"/>
</dbReference>
<dbReference type="PaxDb" id="8022-A0A061A7B6"/>
<feature type="domain" description="Neurotransmitter-gated ion-channel ligand-binding" evidence="1">
    <location>
        <begin position="9"/>
        <end position="52"/>
    </location>
</feature>
<protein>
    <recommendedName>
        <fullName evidence="1">Neurotransmitter-gated ion-channel ligand-binding domain-containing protein</fullName>
    </recommendedName>
</protein>
<dbReference type="GO" id="GO:0016020">
    <property type="term" value="C:membrane"/>
    <property type="evidence" value="ECO:0007669"/>
    <property type="project" value="InterPro"/>
</dbReference>
<dbReference type="STRING" id="8022.A0A061A7B6"/>
<accession>A0A061A7B6</accession>
<name>A0A061A7B6_ONCMY</name>
<proteinExistence type="predicted"/>